<dbReference type="PANTHER" id="PTHR42924:SF3">
    <property type="entry name" value="POLYMERASE_HISTIDINOL PHOSPHATASE N-TERMINAL DOMAIN-CONTAINING PROTEIN"/>
    <property type="match status" value="1"/>
</dbReference>
<evidence type="ECO:0000313" key="3">
    <source>
        <dbReference type="Proteomes" id="UP000007161"/>
    </source>
</evidence>
<dbReference type="PANTHER" id="PTHR42924">
    <property type="entry name" value="EXONUCLEASE"/>
    <property type="match status" value="1"/>
</dbReference>
<name>H2J6Q5_MARPK</name>
<dbReference type="KEGG" id="mpz:Marpi_1958"/>
<reference evidence="2 3" key="1">
    <citation type="journal article" date="2012" name="J. Bacteriol.">
        <title>Complete Genome Sequence of the Thermophilic, Piezophilic, Heterotrophic Bacterium Marinitoga piezophila KA3.</title>
        <authorList>
            <person name="Lucas S."/>
            <person name="Han J."/>
            <person name="Lapidus A."/>
            <person name="Cheng J.F."/>
            <person name="Goodwin L.A."/>
            <person name="Pitluck S."/>
            <person name="Peters L."/>
            <person name="Mikhailova N."/>
            <person name="Teshima H."/>
            <person name="Detter J.C."/>
            <person name="Han C."/>
            <person name="Tapia R."/>
            <person name="Land M."/>
            <person name="Hauser L."/>
            <person name="Kyrpides N.C."/>
            <person name="Ivanova N."/>
            <person name="Pagani I."/>
            <person name="Vannier P."/>
            <person name="Oger P."/>
            <person name="Bartlett D.H."/>
            <person name="Noll K.M."/>
            <person name="Woyke T."/>
            <person name="Jebbar M."/>
        </authorList>
    </citation>
    <scope>NUCLEOTIDE SEQUENCE [LARGE SCALE GENOMIC DNA]</scope>
    <source>
        <strain evidence="3">DSM 14283 / JCM 11233 / KA3</strain>
    </source>
</reference>
<dbReference type="EMBL" id="CP003257">
    <property type="protein sequence ID" value="AEX86336.1"/>
    <property type="molecule type" value="Genomic_DNA"/>
</dbReference>
<dbReference type="SMART" id="SM00481">
    <property type="entry name" value="POLIIIAc"/>
    <property type="match status" value="1"/>
</dbReference>
<organism evidence="2 3">
    <name type="scientific">Marinitoga piezophila (strain DSM 14283 / JCM 11233 / KA3)</name>
    <dbReference type="NCBI Taxonomy" id="443254"/>
    <lineage>
        <taxon>Bacteria</taxon>
        <taxon>Thermotogati</taxon>
        <taxon>Thermotogota</taxon>
        <taxon>Thermotogae</taxon>
        <taxon>Petrotogales</taxon>
        <taxon>Petrotogaceae</taxon>
        <taxon>Marinitoga</taxon>
    </lineage>
</organism>
<dbReference type="STRING" id="443254.Marpi_1958"/>
<feature type="domain" description="Polymerase/histidinol phosphatase N-terminal" evidence="1">
    <location>
        <begin position="6"/>
        <end position="74"/>
    </location>
</feature>
<protein>
    <submittedName>
        <fullName evidence="2">Putative metal-dependent phosphoesterase, PHP family</fullName>
    </submittedName>
</protein>
<dbReference type="Gene3D" id="3.20.20.140">
    <property type="entry name" value="Metal-dependent hydrolases"/>
    <property type="match status" value="1"/>
</dbReference>
<proteinExistence type="predicted"/>
<accession>H2J6Q5</accession>
<dbReference type="GO" id="GO:0004534">
    <property type="term" value="F:5'-3' RNA exonuclease activity"/>
    <property type="evidence" value="ECO:0007669"/>
    <property type="project" value="TreeGrafter"/>
</dbReference>
<dbReference type="InterPro" id="IPR016195">
    <property type="entry name" value="Pol/histidinol_Pase-like"/>
</dbReference>
<dbReference type="Pfam" id="PF02811">
    <property type="entry name" value="PHP"/>
    <property type="match status" value="1"/>
</dbReference>
<sequence>MAKFYGNFHIHTVLSPCADITMTPDIFLEKISETTLNWIAITDHNTTKHIKTYKNVLSKIDVKVIPGIEVTTREEIHILVYFKKIDDAEEFGKIIESKLIIKEYDPEKLGYQVLANEKGELIEIIKTPYLGSSTDLTIEEVYNLSKKYESMFIPAHIFRYAGLITNLGLPPENINIKIVEVKSEKEKQMAKQLGFNRFIHNTDAHFPEQLIPSCIIESERRTYEEFKKALLNGKVEPLWQP</sequence>
<dbReference type="OrthoDB" id="9791620at2"/>
<dbReference type="InterPro" id="IPR003141">
    <property type="entry name" value="Pol/His_phosphatase_N"/>
</dbReference>
<dbReference type="InterPro" id="IPR052018">
    <property type="entry name" value="PHP_domain"/>
</dbReference>
<dbReference type="HOGENOM" id="CLU_097071_0_0_0"/>
<dbReference type="eggNOG" id="COG0613">
    <property type="taxonomic scope" value="Bacteria"/>
</dbReference>
<dbReference type="Proteomes" id="UP000007161">
    <property type="component" value="Chromosome"/>
</dbReference>
<dbReference type="InterPro" id="IPR004013">
    <property type="entry name" value="PHP_dom"/>
</dbReference>
<dbReference type="CDD" id="cd07432">
    <property type="entry name" value="PHP_HisPPase"/>
    <property type="match status" value="1"/>
</dbReference>
<keyword evidence="3" id="KW-1185">Reference proteome</keyword>
<reference evidence="3" key="2">
    <citation type="submission" date="2012-01" db="EMBL/GenBank/DDBJ databases">
        <title>Complete sequence of chromosome of Marinitoga piezophila KA3.</title>
        <authorList>
            <person name="Lucas S."/>
            <person name="Han J."/>
            <person name="Lapidus A."/>
            <person name="Cheng J.-F."/>
            <person name="Goodwin L."/>
            <person name="Pitluck S."/>
            <person name="Peters L."/>
            <person name="Mikhailova N."/>
            <person name="Teshima H."/>
            <person name="Detter J.C."/>
            <person name="Han C."/>
            <person name="Tapia R."/>
            <person name="Land M."/>
            <person name="Hauser L."/>
            <person name="Kyrpides N."/>
            <person name="Ivanova N."/>
            <person name="Pagani I."/>
            <person name="Jebbar M."/>
            <person name="Vannier P."/>
            <person name="Oger P."/>
            <person name="Cario A."/>
            <person name="Bartlett D."/>
            <person name="Noll K.M."/>
            <person name="Woyke T."/>
        </authorList>
    </citation>
    <scope>NUCLEOTIDE SEQUENCE [LARGE SCALE GENOMIC DNA]</scope>
    <source>
        <strain evidence="3">DSM 14283 / JCM 11233 / KA3</strain>
    </source>
</reference>
<dbReference type="RefSeq" id="WP_014297406.1">
    <property type="nucleotide sequence ID" value="NC_016751.1"/>
</dbReference>
<dbReference type="GO" id="GO:0035312">
    <property type="term" value="F:5'-3' DNA exonuclease activity"/>
    <property type="evidence" value="ECO:0007669"/>
    <property type="project" value="TreeGrafter"/>
</dbReference>
<evidence type="ECO:0000259" key="1">
    <source>
        <dbReference type="SMART" id="SM00481"/>
    </source>
</evidence>
<gene>
    <name evidence="2" type="ordered locus">Marpi_1958</name>
</gene>
<dbReference type="AlphaFoldDB" id="H2J6Q5"/>
<dbReference type="SUPFAM" id="SSF89550">
    <property type="entry name" value="PHP domain-like"/>
    <property type="match status" value="1"/>
</dbReference>
<evidence type="ECO:0000313" key="2">
    <source>
        <dbReference type="EMBL" id="AEX86336.1"/>
    </source>
</evidence>